<evidence type="ECO:0000313" key="2">
    <source>
        <dbReference type="EMBL" id="ABQ93555.1"/>
    </source>
</evidence>
<protein>
    <recommendedName>
        <fullName evidence="1">TPM domain-containing protein</fullName>
    </recommendedName>
</protein>
<evidence type="ECO:0000259" key="1">
    <source>
        <dbReference type="Pfam" id="PF04536"/>
    </source>
</evidence>
<dbReference type="PANTHER" id="PTHR30373">
    <property type="entry name" value="UPF0603 PROTEIN YGCG"/>
    <property type="match status" value="1"/>
</dbReference>
<feature type="domain" description="TPM" evidence="1">
    <location>
        <begin position="46"/>
        <end position="164"/>
    </location>
</feature>
<reference evidence="2" key="1">
    <citation type="submission" date="2007-05" db="EMBL/GenBank/DDBJ databases">
        <title>Complete sequence of chromosome of Psychrobacter sp. PRwf-1.</title>
        <authorList>
            <consortium name="US DOE Joint Genome Institute"/>
            <person name="Copeland A."/>
            <person name="Lucas S."/>
            <person name="Lapidus A."/>
            <person name="Barry K."/>
            <person name="Detter J.C."/>
            <person name="Glavina del Rio T."/>
            <person name="Hammon N."/>
            <person name="Israni S."/>
            <person name="Dalin E."/>
            <person name="Tice H."/>
            <person name="Pitluck S."/>
            <person name="Chain P."/>
            <person name="Malfatti S."/>
            <person name="Shin M."/>
            <person name="Vergez L."/>
            <person name="Schmutz J."/>
            <person name="Larimer F."/>
            <person name="Land M."/>
            <person name="Hauser L."/>
            <person name="Kyrpides N."/>
            <person name="Kim E."/>
            <person name="Tiedje J."/>
            <person name="Richardson P."/>
        </authorList>
    </citation>
    <scope>NUCLEOTIDE SEQUENCE [LARGE SCALE GENOMIC DNA]</scope>
    <source>
        <strain evidence="2">PRwf-1</strain>
    </source>
</reference>
<dbReference type="Gene3D" id="3.10.310.50">
    <property type="match status" value="1"/>
</dbReference>
<dbReference type="Pfam" id="PF04536">
    <property type="entry name" value="TPM_phosphatase"/>
    <property type="match status" value="1"/>
</dbReference>
<gene>
    <name evidence="2" type="ordered locus">PsycPRwf_0600</name>
</gene>
<proteinExistence type="predicted"/>
<dbReference type="KEGG" id="prw:PsycPRwf_0600"/>
<dbReference type="EMBL" id="CP000713">
    <property type="protein sequence ID" value="ABQ93555.1"/>
    <property type="molecule type" value="Genomic_DNA"/>
</dbReference>
<dbReference type="STRING" id="349106.PsycPRwf_0600"/>
<sequence>MQQNAKPDLTPAHPNVTEGHTVVSEPSFARWWRQVMFVPILHNRWLSDTVMTRLTNKVTEAEKGHRGEVFLVIENHLPIHLAYRVGSRERAIDLFSEYRVWDTEENTGVLAYVNLCEHTLEIVADRGISTHVSPTVWRAMCDKASAGMAKGNMEQSLTDLLDEIGILLRQHYYLEYDPAGNELSDTVVFLK</sequence>
<dbReference type="InterPro" id="IPR007621">
    <property type="entry name" value="TPM_dom"/>
</dbReference>
<name>A5WD14_PSYWF</name>
<dbReference type="AlphaFoldDB" id="A5WD14"/>
<dbReference type="PANTHER" id="PTHR30373:SF8">
    <property type="entry name" value="BLL7265 PROTEIN"/>
    <property type="match status" value="1"/>
</dbReference>
<dbReference type="eggNOG" id="COG3762">
    <property type="taxonomic scope" value="Bacteria"/>
</dbReference>
<accession>A5WD14</accession>
<organism evidence="2">
    <name type="scientific">Psychrobacter sp. (strain PRwf-1)</name>
    <dbReference type="NCBI Taxonomy" id="349106"/>
    <lineage>
        <taxon>Bacteria</taxon>
        <taxon>Pseudomonadati</taxon>
        <taxon>Pseudomonadota</taxon>
        <taxon>Gammaproteobacteria</taxon>
        <taxon>Moraxellales</taxon>
        <taxon>Moraxellaceae</taxon>
        <taxon>Psychrobacter</taxon>
    </lineage>
</organism>
<dbReference type="HOGENOM" id="CLU_086382_1_0_6"/>